<gene>
    <name evidence="1" type="ORF">EVAR_61656_1</name>
</gene>
<proteinExistence type="predicted"/>
<evidence type="ECO:0000313" key="2">
    <source>
        <dbReference type="Proteomes" id="UP000299102"/>
    </source>
</evidence>
<comment type="caution">
    <text evidence="1">The sequence shown here is derived from an EMBL/GenBank/DDBJ whole genome shotgun (WGS) entry which is preliminary data.</text>
</comment>
<sequence>MHYVIDDVINQDPRLGLVLISVPKQSMSNFENTHPRRYKIFYIGPPLAPPALRLGRAATFARPPPAALPPRRPPASSAFRKIRLPARMWGGSSWKILPRRYIGAGVAGGRFGWAAAGVRLGGYSGAFSRNRFRATRVQGYTITYRASRPSVRPSVGSFEVLSVKSEGDDALRLSRVHGRKRTGASSGVFMGGSDHLLSSGLHARSPSKNYIKKSEYDIHSMRWHSERCASRGQGGGRAAFLEVRRAFPKSITGLLARVCAVPVCASALRARSFWKWRTHRRRL</sequence>
<accession>A0A4C1Z9Z6</accession>
<dbReference type="AlphaFoldDB" id="A0A4C1Z9Z6"/>
<dbReference type="EMBL" id="BGZK01001634">
    <property type="protein sequence ID" value="GBP83719.1"/>
    <property type="molecule type" value="Genomic_DNA"/>
</dbReference>
<reference evidence="1 2" key="1">
    <citation type="journal article" date="2019" name="Commun. Biol.">
        <title>The bagworm genome reveals a unique fibroin gene that provides high tensile strength.</title>
        <authorList>
            <person name="Kono N."/>
            <person name="Nakamura H."/>
            <person name="Ohtoshi R."/>
            <person name="Tomita M."/>
            <person name="Numata K."/>
            <person name="Arakawa K."/>
        </authorList>
    </citation>
    <scope>NUCLEOTIDE SEQUENCE [LARGE SCALE GENOMIC DNA]</scope>
</reference>
<name>A0A4C1Z9Z6_EUMVA</name>
<organism evidence="1 2">
    <name type="scientific">Eumeta variegata</name>
    <name type="common">Bagworm moth</name>
    <name type="synonym">Eumeta japonica</name>
    <dbReference type="NCBI Taxonomy" id="151549"/>
    <lineage>
        <taxon>Eukaryota</taxon>
        <taxon>Metazoa</taxon>
        <taxon>Ecdysozoa</taxon>
        <taxon>Arthropoda</taxon>
        <taxon>Hexapoda</taxon>
        <taxon>Insecta</taxon>
        <taxon>Pterygota</taxon>
        <taxon>Neoptera</taxon>
        <taxon>Endopterygota</taxon>
        <taxon>Lepidoptera</taxon>
        <taxon>Glossata</taxon>
        <taxon>Ditrysia</taxon>
        <taxon>Tineoidea</taxon>
        <taxon>Psychidae</taxon>
        <taxon>Oiketicinae</taxon>
        <taxon>Eumeta</taxon>
    </lineage>
</organism>
<dbReference type="Proteomes" id="UP000299102">
    <property type="component" value="Unassembled WGS sequence"/>
</dbReference>
<protein>
    <submittedName>
        <fullName evidence="1">Uncharacterized protein</fullName>
    </submittedName>
</protein>
<keyword evidence="2" id="KW-1185">Reference proteome</keyword>
<evidence type="ECO:0000313" key="1">
    <source>
        <dbReference type="EMBL" id="GBP83719.1"/>
    </source>
</evidence>